<dbReference type="Pfam" id="PF00440">
    <property type="entry name" value="TetR_N"/>
    <property type="match status" value="1"/>
</dbReference>
<comment type="caution">
    <text evidence="6">The sequence shown here is derived from an EMBL/GenBank/DDBJ whole genome shotgun (WGS) entry which is preliminary data.</text>
</comment>
<dbReference type="EMBL" id="JACGXA010000001">
    <property type="protein sequence ID" value="MBA8804413.1"/>
    <property type="molecule type" value="Genomic_DNA"/>
</dbReference>
<dbReference type="PANTHER" id="PTHR30055:SF234">
    <property type="entry name" value="HTH-TYPE TRANSCRIPTIONAL REGULATOR BETI"/>
    <property type="match status" value="1"/>
</dbReference>
<dbReference type="PANTHER" id="PTHR30055">
    <property type="entry name" value="HTH-TYPE TRANSCRIPTIONAL REGULATOR RUTR"/>
    <property type="match status" value="1"/>
</dbReference>
<proteinExistence type="predicted"/>
<dbReference type="InterPro" id="IPR001647">
    <property type="entry name" value="HTH_TetR"/>
</dbReference>
<dbReference type="GO" id="GO:0003700">
    <property type="term" value="F:DNA-binding transcription factor activity"/>
    <property type="evidence" value="ECO:0007669"/>
    <property type="project" value="TreeGrafter"/>
</dbReference>
<evidence type="ECO:0000256" key="3">
    <source>
        <dbReference type="ARBA" id="ARBA00023163"/>
    </source>
</evidence>
<feature type="domain" description="HTH tetR-type" evidence="5">
    <location>
        <begin position="10"/>
        <end position="70"/>
    </location>
</feature>
<dbReference type="GO" id="GO:0000976">
    <property type="term" value="F:transcription cis-regulatory region binding"/>
    <property type="evidence" value="ECO:0007669"/>
    <property type="project" value="TreeGrafter"/>
</dbReference>
<gene>
    <name evidence="6" type="ORF">FB382_002704</name>
</gene>
<keyword evidence="2 4" id="KW-0238">DNA-binding</keyword>
<keyword evidence="7" id="KW-1185">Reference proteome</keyword>
<dbReference type="SUPFAM" id="SSF46689">
    <property type="entry name" value="Homeodomain-like"/>
    <property type="match status" value="1"/>
</dbReference>
<dbReference type="InterPro" id="IPR050109">
    <property type="entry name" value="HTH-type_TetR-like_transc_reg"/>
</dbReference>
<evidence type="ECO:0000313" key="6">
    <source>
        <dbReference type="EMBL" id="MBA8804413.1"/>
    </source>
</evidence>
<dbReference type="PRINTS" id="PR00455">
    <property type="entry name" value="HTHTETR"/>
</dbReference>
<sequence length="212" mass="21949">MRTPLQSRSSTSADRMLDATLALLASGGLSAVTVAAVAAEAGTSNGSLYHRFRDRTGLLLAAQDRALGAIEAATAAAFARADAEPSDGEALALLCRAALEIFERHHGAMRAFLVEAQGQPEFEPRTRAASHLLATTVTGWLQRRLGTSPADAEAAWRVLFAIGAAQALFADEDVSPGRVSPDELASALTRAVAAVVGQPVETIADASEPTTG</sequence>
<evidence type="ECO:0000256" key="4">
    <source>
        <dbReference type="PROSITE-ProRule" id="PRU00335"/>
    </source>
</evidence>
<evidence type="ECO:0000259" key="5">
    <source>
        <dbReference type="PROSITE" id="PS50977"/>
    </source>
</evidence>
<accession>A0A7W3J178</accession>
<organism evidence="6 7">
    <name type="scientific">Nocardioides ginsengisegetis</name>
    <dbReference type="NCBI Taxonomy" id="661491"/>
    <lineage>
        <taxon>Bacteria</taxon>
        <taxon>Bacillati</taxon>
        <taxon>Actinomycetota</taxon>
        <taxon>Actinomycetes</taxon>
        <taxon>Propionibacteriales</taxon>
        <taxon>Nocardioidaceae</taxon>
        <taxon>Nocardioides</taxon>
    </lineage>
</organism>
<name>A0A7W3J178_9ACTN</name>
<evidence type="ECO:0000256" key="2">
    <source>
        <dbReference type="ARBA" id="ARBA00023125"/>
    </source>
</evidence>
<keyword evidence="1" id="KW-0805">Transcription regulation</keyword>
<evidence type="ECO:0000256" key="1">
    <source>
        <dbReference type="ARBA" id="ARBA00023015"/>
    </source>
</evidence>
<reference evidence="6 7" key="1">
    <citation type="submission" date="2020-07" db="EMBL/GenBank/DDBJ databases">
        <title>Sequencing the genomes of 1000 actinobacteria strains.</title>
        <authorList>
            <person name="Klenk H.-P."/>
        </authorList>
    </citation>
    <scope>NUCLEOTIDE SEQUENCE [LARGE SCALE GENOMIC DNA]</scope>
    <source>
        <strain evidence="6 7">DSM 21349</strain>
    </source>
</reference>
<keyword evidence="3" id="KW-0804">Transcription</keyword>
<feature type="DNA-binding region" description="H-T-H motif" evidence="4">
    <location>
        <begin position="33"/>
        <end position="52"/>
    </location>
</feature>
<dbReference type="AlphaFoldDB" id="A0A7W3J178"/>
<dbReference type="Gene3D" id="1.10.357.10">
    <property type="entry name" value="Tetracycline Repressor, domain 2"/>
    <property type="match status" value="1"/>
</dbReference>
<dbReference type="PROSITE" id="PS50977">
    <property type="entry name" value="HTH_TETR_2"/>
    <property type="match status" value="1"/>
</dbReference>
<dbReference type="RefSeq" id="WP_182539923.1">
    <property type="nucleotide sequence ID" value="NZ_JACGXA010000001.1"/>
</dbReference>
<dbReference type="InterPro" id="IPR009057">
    <property type="entry name" value="Homeodomain-like_sf"/>
</dbReference>
<evidence type="ECO:0000313" key="7">
    <source>
        <dbReference type="Proteomes" id="UP000580910"/>
    </source>
</evidence>
<protein>
    <submittedName>
        <fullName evidence="6">AcrR family transcriptional regulator</fullName>
    </submittedName>
</protein>
<dbReference type="Proteomes" id="UP000580910">
    <property type="component" value="Unassembled WGS sequence"/>
</dbReference>